<sequence>MTGVETLAERLIAHGAEAAWGKDLPGRRRFFPKGPVGSRPVPPEPLG</sequence>
<dbReference type="EMBL" id="BGZL01000017">
    <property type="protein sequence ID" value="GBQ03335.1"/>
    <property type="molecule type" value="Genomic_DNA"/>
</dbReference>
<feature type="region of interest" description="Disordered" evidence="1">
    <location>
        <begin position="26"/>
        <end position="47"/>
    </location>
</feature>
<dbReference type="RefSeq" id="WP_309475793.1">
    <property type="nucleotide sequence ID" value="NZ_BGZL01000017.1"/>
</dbReference>
<reference evidence="2 3" key="1">
    <citation type="submission" date="2018-07" db="EMBL/GenBank/DDBJ databases">
        <title>Whole Genome Shotgun Sequence of Streptomyces spongiicola strain 531S.</title>
        <authorList>
            <person name="Dohra H."/>
            <person name="Kodani S."/>
        </authorList>
    </citation>
    <scope>NUCLEOTIDE SEQUENCE [LARGE SCALE GENOMIC DNA]</scope>
    <source>
        <strain evidence="2 3">531S</strain>
    </source>
</reference>
<comment type="caution">
    <text evidence="2">The sequence shown here is derived from an EMBL/GenBank/DDBJ whole genome shotgun (WGS) entry which is preliminary data.</text>
</comment>
<dbReference type="Proteomes" id="UP000265354">
    <property type="component" value="Unassembled WGS sequence"/>
</dbReference>
<evidence type="ECO:0000313" key="2">
    <source>
        <dbReference type="EMBL" id="GBQ03335.1"/>
    </source>
</evidence>
<protein>
    <submittedName>
        <fullName evidence="2">Uncharacterized protein</fullName>
    </submittedName>
</protein>
<organism evidence="2 3">
    <name type="scientific">Streptomyces spongiicola</name>
    <dbReference type="NCBI Taxonomy" id="1690221"/>
    <lineage>
        <taxon>Bacteria</taxon>
        <taxon>Bacillati</taxon>
        <taxon>Actinomycetota</taxon>
        <taxon>Actinomycetes</taxon>
        <taxon>Kitasatosporales</taxon>
        <taxon>Streptomycetaceae</taxon>
        <taxon>Streptomyces</taxon>
    </lineage>
</organism>
<evidence type="ECO:0000313" key="3">
    <source>
        <dbReference type="Proteomes" id="UP000265354"/>
    </source>
</evidence>
<accession>A0A388T7N7</accession>
<proteinExistence type="predicted"/>
<evidence type="ECO:0000256" key="1">
    <source>
        <dbReference type="SAM" id="MobiDB-lite"/>
    </source>
</evidence>
<dbReference type="AlphaFoldDB" id="A0A388T7N7"/>
<name>A0A388T7N7_9ACTN</name>
<gene>
    <name evidence="2" type="ORF">SSP531S_48060</name>
</gene>